<protein>
    <submittedName>
        <fullName evidence="9">Iron ABC transporter permease</fullName>
    </submittedName>
</protein>
<dbReference type="Proteomes" id="UP001628091">
    <property type="component" value="Unassembled WGS sequence"/>
</dbReference>
<feature type="transmembrane region" description="Helical" evidence="8">
    <location>
        <begin position="81"/>
        <end position="98"/>
    </location>
</feature>
<feature type="transmembrane region" description="Helical" evidence="8">
    <location>
        <begin position="256"/>
        <end position="286"/>
    </location>
</feature>
<dbReference type="EMBL" id="BAAFZP010000002">
    <property type="protein sequence ID" value="GAB1584320.1"/>
    <property type="molecule type" value="Genomic_DNA"/>
</dbReference>
<evidence type="ECO:0000256" key="5">
    <source>
        <dbReference type="ARBA" id="ARBA00022692"/>
    </source>
</evidence>
<feature type="transmembrane region" description="Helical" evidence="8">
    <location>
        <begin position="135"/>
        <end position="157"/>
    </location>
</feature>
<evidence type="ECO:0000313" key="10">
    <source>
        <dbReference type="Proteomes" id="UP001628091"/>
    </source>
</evidence>
<feature type="transmembrane region" description="Helical" evidence="8">
    <location>
        <begin position="163"/>
        <end position="188"/>
    </location>
</feature>
<feature type="transmembrane region" description="Helical" evidence="8">
    <location>
        <begin position="110"/>
        <end position="128"/>
    </location>
</feature>
<dbReference type="CDD" id="cd06550">
    <property type="entry name" value="TM_ABC_iron-siderophores_like"/>
    <property type="match status" value="1"/>
</dbReference>
<feature type="transmembrane region" description="Helical" evidence="8">
    <location>
        <begin position="28"/>
        <end position="48"/>
    </location>
</feature>
<dbReference type="InterPro" id="IPR037294">
    <property type="entry name" value="ABC_BtuC-like"/>
</dbReference>
<name>A0ABQ0H5Z0_9HYPH</name>
<evidence type="ECO:0000256" key="1">
    <source>
        <dbReference type="ARBA" id="ARBA00004651"/>
    </source>
</evidence>
<dbReference type="PANTHER" id="PTHR30472:SF25">
    <property type="entry name" value="ABC TRANSPORTER PERMEASE PROTEIN MJ0876-RELATED"/>
    <property type="match status" value="1"/>
</dbReference>
<comment type="similarity">
    <text evidence="2">Belongs to the binding-protein-dependent transport system permease family. FecCD subfamily.</text>
</comment>
<evidence type="ECO:0000256" key="8">
    <source>
        <dbReference type="SAM" id="Phobius"/>
    </source>
</evidence>
<dbReference type="Gene3D" id="1.10.3470.10">
    <property type="entry name" value="ABC transporter involved in vitamin B12 uptake, BtuC"/>
    <property type="match status" value="1"/>
</dbReference>
<evidence type="ECO:0000313" key="9">
    <source>
        <dbReference type="EMBL" id="GAB1584320.1"/>
    </source>
</evidence>
<dbReference type="InterPro" id="IPR000522">
    <property type="entry name" value="ABC_transptr_permease_BtuC"/>
</dbReference>
<reference evidence="9 10" key="1">
    <citation type="submission" date="2024-10" db="EMBL/GenBank/DDBJ databases">
        <title>Isolation, draft genome sequencing and identification of Phyllobacterium sp. NSA23, isolated from leaf soil.</title>
        <authorList>
            <person name="Akita H."/>
        </authorList>
    </citation>
    <scope>NUCLEOTIDE SEQUENCE [LARGE SCALE GENOMIC DNA]</scope>
    <source>
        <strain evidence="9 10">NSA23</strain>
    </source>
</reference>
<keyword evidence="6 8" id="KW-1133">Transmembrane helix</keyword>
<evidence type="ECO:0000256" key="4">
    <source>
        <dbReference type="ARBA" id="ARBA00022475"/>
    </source>
</evidence>
<keyword evidence="4" id="KW-1003">Cell membrane</keyword>
<feature type="transmembrane region" description="Helical" evidence="8">
    <location>
        <begin position="327"/>
        <end position="345"/>
    </location>
</feature>
<dbReference type="RefSeq" id="WP_407866742.1">
    <property type="nucleotide sequence ID" value="NZ_BAAFZP010000002.1"/>
</dbReference>
<accession>A0ABQ0H5Z0</accession>
<gene>
    <name evidence="9" type="ORF">PPNSA23_42630</name>
</gene>
<dbReference type="PANTHER" id="PTHR30472">
    <property type="entry name" value="FERRIC ENTEROBACTIN TRANSPORT SYSTEM PERMEASE PROTEIN"/>
    <property type="match status" value="1"/>
</dbReference>
<dbReference type="Pfam" id="PF01032">
    <property type="entry name" value="FecCD"/>
    <property type="match status" value="1"/>
</dbReference>
<feature type="transmembrane region" description="Helical" evidence="8">
    <location>
        <begin position="209"/>
        <end position="236"/>
    </location>
</feature>
<evidence type="ECO:0000256" key="6">
    <source>
        <dbReference type="ARBA" id="ARBA00022989"/>
    </source>
</evidence>
<evidence type="ECO:0000256" key="3">
    <source>
        <dbReference type="ARBA" id="ARBA00022448"/>
    </source>
</evidence>
<keyword evidence="5 8" id="KW-0812">Transmembrane</keyword>
<evidence type="ECO:0000256" key="2">
    <source>
        <dbReference type="ARBA" id="ARBA00007935"/>
    </source>
</evidence>
<keyword evidence="3" id="KW-0813">Transport</keyword>
<proteinExistence type="inferred from homology"/>
<keyword evidence="10" id="KW-1185">Reference proteome</keyword>
<comment type="subcellular location">
    <subcellularLocation>
        <location evidence="1">Cell membrane</location>
        <topology evidence="1">Multi-pass membrane protein</topology>
    </subcellularLocation>
</comment>
<keyword evidence="7 8" id="KW-0472">Membrane</keyword>
<comment type="caution">
    <text evidence="9">The sequence shown here is derived from an EMBL/GenBank/DDBJ whole genome shotgun (WGS) entry which is preliminary data.</text>
</comment>
<organism evidence="9 10">
    <name type="scientific">Phyllobacterium phragmitis</name>
    <dbReference type="NCBI Taxonomy" id="2670329"/>
    <lineage>
        <taxon>Bacteria</taxon>
        <taxon>Pseudomonadati</taxon>
        <taxon>Pseudomonadota</taxon>
        <taxon>Alphaproteobacteria</taxon>
        <taxon>Hyphomicrobiales</taxon>
        <taxon>Phyllobacteriaceae</taxon>
        <taxon>Phyllobacterium</taxon>
    </lineage>
</organism>
<sequence>MRRDHATDGKPVLRFASGLQVRVGNLKAGLGLLITATLLATLSAGLGVTQAGIPDLLRALTGAEIGDAQTYALWTVRLPRIVLGFMAGWAVALAGAMLQSIARNPLADPGLFGLSQGSMTMIMILFVLAPTAPKVMIALAAMAGGLGVAMLLIWLVGGERSSGLAILLMGIAIESMLSSVGSLLILYMPPEASLALSEWMAGSLFKARWPTIAIFAPLILLSIAGIFLFGRALSAYDLGNETAMAIGEPVGRSRPVLLAFAVLLSAAAVTAVGPLTFLGVLAPHLAGSISPAISRARLFLSALMGGILVIAADAMTRGLVGDIPMPIGLSLTIIGVPLFILALRFQALRKMQTH</sequence>
<dbReference type="SUPFAM" id="SSF81345">
    <property type="entry name" value="ABC transporter involved in vitamin B12 uptake, BtuC"/>
    <property type="match status" value="1"/>
</dbReference>
<evidence type="ECO:0000256" key="7">
    <source>
        <dbReference type="ARBA" id="ARBA00023136"/>
    </source>
</evidence>